<evidence type="ECO:0000313" key="7">
    <source>
        <dbReference type="EMBL" id="KAI5949260.1"/>
    </source>
</evidence>
<evidence type="ECO:0000259" key="6">
    <source>
        <dbReference type="Pfam" id="PF12253"/>
    </source>
</evidence>
<feature type="region of interest" description="Disordered" evidence="5">
    <location>
        <begin position="134"/>
        <end position="174"/>
    </location>
</feature>
<organism evidence="7 8">
    <name type="scientific">Candida theae</name>
    <dbReference type="NCBI Taxonomy" id="1198502"/>
    <lineage>
        <taxon>Eukaryota</taxon>
        <taxon>Fungi</taxon>
        <taxon>Dikarya</taxon>
        <taxon>Ascomycota</taxon>
        <taxon>Saccharomycotina</taxon>
        <taxon>Pichiomycetes</taxon>
        <taxon>Debaryomycetaceae</taxon>
        <taxon>Candida/Lodderomyces clade</taxon>
        <taxon>Candida</taxon>
    </lineage>
</organism>
<feature type="compositionally biased region" description="Basic and acidic residues" evidence="5">
    <location>
        <begin position="187"/>
        <end position="209"/>
    </location>
</feature>
<feature type="compositionally biased region" description="Basic and acidic residues" evidence="5">
    <location>
        <begin position="24"/>
        <end position="33"/>
    </location>
</feature>
<keyword evidence="2" id="KW-0227">DNA damage</keyword>
<feature type="region of interest" description="Disordered" evidence="5">
    <location>
        <begin position="187"/>
        <end position="232"/>
    </location>
</feature>
<evidence type="ECO:0000256" key="4">
    <source>
        <dbReference type="ARBA" id="ARBA00023242"/>
    </source>
</evidence>
<dbReference type="Proteomes" id="UP001204833">
    <property type="component" value="Unassembled WGS sequence"/>
</dbReference>
<evidence type="ECO:0000313" key="8">
    <source>
        <dbReference type="Proteomes" id="UP001204833"/>
    </source>
</evidence>
<keyword evidence="8" id="KW-1185">Reference proteome</keyword>
<feature type="region of interest" description="Disordered" evidence="5">
    <location>
        <begin position="379"/>
        <end position="402"/>
    </location>
</feature>
<dbReference type="EMBL" id="JAIHNG010000164">
    <property type="protein sequence ID" value="KAI5949260.1"/>
    <property type="molecule type" value="Genomic_DNA"/>
</dbReference>
<dbReference type="PANTHER" id="PTHR15272:SF0">
    <property type="entry name" value="CHROMATIN ASSEMBLY FACTOR 1 SUBUNIT A"/>
    <property type="match status" value="1"/>
</dbReference>
<evidence type="ECO:0000256" key="1">
    <source>
        <dbReference type="ARBA" id="ARBA00004123"/>
    </source>
</evidence>
<feature type="region of interest" description="Disordered" evidence="5">
    <location>
        <begin position="24"/>
        <end position="122"/>
    </location>
</feature>
<sequence>MTTLQAHQVDASNQLLRKSIRIDEASSRKRKIEEEEDSATTMDSRDGNKENDCDAQQLEKLAKKQKTEKEKEEKRIKIEGEKRAKAKRIEEEKEAKRKKQEEEKEAKRKKMEQEKLEKERKKLEEKLEREKKKELEKLERERKKQAEQAERDRKKREEQAEKERKREEREKEKLEKKLKLEEEKRAKELEKQRIEEEKRKAEEAKERSQMKISNFFQVRPQAKEDKEKDVKLDTDEVQKSDYETDFLPFFVQRNVTLKRVEYCTDETKSQLDSILSGKTEKDVYLDPFSDCRKRRSEPLQYITPEAILNALNLPTTNEHQVLEMIAKLPPIKYISFYENSKPPYTGSWCSQKHQEQLPAIIRNPLDQQLTGLDYEYDSDLEWNNEEKDGEDIDDDEDEEEDLSILPDEDDDEFIEKDSEARQKSIHQMVVINKWNDEENRDFFSHYTTSHIVELSKLKSFI</sequence>
<proteinExistence type="predicted"/>
<dbReference type="GO" id="GO:0006334">
    <property type="term" value="P:nucleosome assembly"/>
    <property type="evidence" value="ECO:0007669"/>
    <property type="project" value="TreeGrafter"/>
</dbReference>
<dbReference type="InterPro" id="IPR022043">
    <property type="entry name" value="CAF1A_DD"/>
</dbReference>
<feature type="compositionally biased region" description="Basic and acidic residues" evidence="5">
    <location>
        <begin position="221"/>
        <end position="232"/>
    </location>
</feature>
<dbReference type="GO" id="GO:0006281">
    <property type="term" value="P:DNA repair"/>
    <property type="evidence" value="ECO:0007669"/>
    <property type="project" value="UniProtKB-KW"/>
</dbReference>
<comment type="caution">
    <text evidence="7">The sequence shown here is derived from an EMBL/GenBank/DDBJ whole genome shotgun (WGS) entry which is preliminary data.</text>
</comment>
<name>A0AAD5BAJ8_9ASCO</name>
<accession>A0AAD5BAJ8</accession>
<dbReference type="GO" id="GO:0005634">
    <property type="term" value="C:nucleus"/>
    <property type="evidence" value="ECO:0007669"/>
    <property type="project" value="UniProtKB-SubCell"/>
</dbReference>
<feature type="compositionally biased region" description="Basic and acidic residues" evidence="5">
    <location>
        <begin position="43"/>
        <end position="52"/>
    </location>
</feature>
<dbReference type="RefSeq" id="XP_051606770.1">
    <property type="nucleotide sequence ID" value="XM_051754413.1"/>
</dbReference>
<evidence type="ECO:0000256" key="3">
    <source>
        <dbReference type="ARBA" id="ARBA00023204"/>
    </source>
</evidence>
<feature type="domain" description="Chromatin assembly factor 1 subunit A dimerization" evidence="6">
    <location>
        <begin position="332"/>
        <end position="402"/>
    </location>
</feature>
<keyword evidence="3" id="KW-0234">DNA repair</keyword>
<evidence type="ECO:0000256" key="5">
    <source>
        <dbReference type="SAM" id="MobiDB-lite"/>
    </source>
</evidence>
<dbReference type="GO" id="GO:0033186">
    <property type="term" value="C:CAF-1 complex"/>
    <property type="evidence" value="ECO:0007669"/>
    <property type="project" value="TreeGrafter"/>
</dbReference>
<dbReference type="GeneID" id="76152903"/>
<dbReference type="Pfam" id="PF12253">
    <property type="entry name" value="CAF1A_dimeriz"/>
    <property type="match status" value="1"/>
</dbReference>
<dbReference type="PANTHER" id="PTHR15272">
    <property type="entry name" value="CHROMATIN ASSEMBLY FACTOR 1 SUBUNIT A CAF-1 SUBUNIT A"/>
    <property type="match status" value="1"/>
</dbReference>
<evidence type="ECO:0000256" key="2">
    <source>
        <dbReference type="ARBA" id="ARBA00022763"/>
    </source>
</evidence>
<comment type="subcellular location">
    <subcellularLocation>
        <location evidence="1">Nucleus</location>
    </subcellularLocation>
</comment>
<gene>
    <name evidence="7" type="ORF">KGF57_004859</name>
</gene>
<protein>
    <submittedName>
        <fullName evidence="7">RLF2</fullName>
    </submittedName>
</protein>
<dbReference type="AlphaFoldDB" id="A0AAD5BAJ8"/>
<reference evidence="7 8" key="1">
    <citation type="journal article" date="2022" name="DNA Res.">
        <title>Genome analysis of five recently described species of the CUG-Ser clade uncovers Candida theae as a new hybrid lineage with pathogenic potential in the Candida parapsilosis species complex.</title>
        <authorList>
            <person name="Mixao V."/>
            <person name="Del Olmo V."/>
            <person name="Hegedusova E."/>
            <person name="Saus E."/>
            <person name="Pryszcz L."/>
            <person name="Cillingova A."/>
            <person name="Nosek J."/>
            <person name="Gabaldon T."/>
        </authorList>
    </citation>
    <scope>NUCLEOTIDE SEQUENCE [LARGE SCALE GENOMIC DNA]</scope>
    <source>
        <strain evidence="7 8">CBS 12239</strain>
    </source>
</reference>
<feature type="compositionally biased region" description="Basic and acidic residues" evidence="5">
    <location>
        <begin position="60"/>
        <end position="122"/>
    </location>
</feature>
<keyword evidence="4" id="KW-0539">Nucleus</keyword>